<dbReference type="EMBL" id="SPHZ02000006">
    <property type="protein sequence ID" value="KAF0914819.1"/>
    <property type="molecule type" value="Genomic_DNA"/>
</dbReference>
<organism evidence="1 2">
    <name type="scientific">Oryza meyeriana var. granulata</name>
    <dbReference type="NCBI Taxonomy" id="110450"/>
    <lineage>
        <taxon>Eukaryota</taxon>
        <taxon>Viridiplantae</taxon>
        <taxon>Streptophyta</taxon>
        <taxon>Embryophyta</taxon>
        <taxon>Tracheophyta</taxon>
        <taxon>Spermatophyta</taxon>
        <taxon>Magnoliopsida</taxon>
        <taxon>Liliopsida</taxon>
        <taxon>Poales</taxon>
        <taxon>Poaceae</taxon>
        <taxon>BOP clade</taxon>
        <taxon>Oryzoideae</taxon>
        <taxon>Oryzeae</taxon>
        <taxon>Oryzinae</taxon>
        <taxon>Oryza</taxon>
        <taxon>Oryza meyeriana</taxon>
    </lineage>
</organism>
<dbReference type="OrthoDB" id="185373at2759"/>
<sequence length="62" mass="7037">MPLYGYEPNEFTYGCIVKAMFQKGRTEGNGVFSGDEEKEFVPTDGVYMMAVSALALERRFEE</sequence>
<gene>
    <name evidence="1" type="ORF">E2562_031922</name>
</gene>
<reference evidence="1 2" key="1">
    <citation type="submission" date="2019-11" db="EMBL/GenBank/DDBJ databases">
        <title>Whole genome sequence of Oryza granulata.</title>
        <authorList>
            <person name="Li W."/>
        </authorList>
    </citation>
    <scope>NUCLEOTIDE SEQUENCE [LARGE SCALE GENOMIC DNA]</scope>
    <source>
        <strain evidence="2">cv. Menghai</strain>
        <tissue evidence="1">Leaf</tissue>
    </source>
</reference>
<protein>
    <submittedName>
        <fullName evidence="1">Uncharacterized protein</fullName>
    </submittedName>
</protein>
<dbReference type="Proteomes" id="UP000479710">
    <property type="component" value="Unassembled WGS sequence"/>
</dbReference>
<dbReference type="AlphaFoldDB" id="A0A6G1DQT0"/>
<evidence type="ECO:0000313" key="1">
    <source>
        <dbReference type="EMBL" id="KAF0914819.1"/>
    </source>
</evidence>
<comment type="caution">
    <text evidence="1">The sequence shown here is derived from an EMBL/GenBank/DDBJ whole genome shotgun (WGS) entry which is preliminary data.</text>
</comment>
<evidence type="ECO:0000313" key="2">
    <source>
        <dbReference type="Proteomes" id="UP000479710"/>
    </source>
</evidence>
<keyword evidence="2" id="KW-1185">Reference proteome</keyword>
<name>A0A6G1DQT0_9ORYZ</name>
<proteinExistence type="predicted"/>
<accession>A0A6G1DQT0</accession>